<feature type="domain" description="ABC transmembrane type-1" evidence="7">
    <location>
        <begin position="15"/>
        <end position="194"/>
    </location>
</feature>
<dbReference type="CDD" id="cd06261">
    <property type="entry name" value="TM_PBP2"/>
    <property type="match status" value="1"/>
</dbReference>
<reference evidence="8" key="1">
    <citation type="journal article" date="2014" name="Front. Microbiol.">
        <title>High frequency of phylogenetically diverse reductive dehalogenase-homologous genes in deep subseafloor sedimentary metagenomes.</title>
        <authorList>
            <person name="Kawai M."/>
            <person name="Futagami T."/>
            <person name="Toyoda A."/>
            <person name="Takaki Y."/>
            <person name="Nishi S."/>
            <person name="Hori S."/>
            <person name="Arai W."/>
            <person name="Tsubouchi T."/>
            <person name="Morono Y."/>
            <person name="Uchiyama I."/>
            <person name="Ito T."/>
            <person name="Fujiyama A."/>
            <person name="Inagaki F."/>
            <person name="Takami H."/>
        </authorList>
    </citation>
    <scope>NUCLEOTIDE SEQUENCE</scope>
    <source>
        <strain evidence="8">Expedition CK06-06</strain>
    </source>
</reference>
<evidence type="ECO:0000256" key="2">
    <source>
        <dbReference type="ARBA" id="ARBA00022448"/>
    </source>
</evidence>
<dbReference type="PANTHER" id="PTHR30177:SF4">
    <property type="entry name" value="OSMOPROTECTANT IMPORT PERMEASE PROTEIN OSMW"/>
    <property type="match status" value="1"/>
</dbReference>
<name>X1S4C8_9ZZZZ</name>
<evidence type="ECO:0000256" key="6">
    <source>
        <dbReference type="SAM" id="Phobius"/>
    </source>
</evidence>
<dbReference type="InterPro" id="IPR035906">
    <property type="entry name" value="MetI-like_sf"/>
</dbReference>
<dbReference type="AlphaFoldDB" id="X1S4C8"/>
<keyword evidence="4 6" id="KW-1133">Transmembrane helix</keyword>
<dbReference type="SUPFAM" id="SSF161098">
    <property type="entry name" value="MetI-like"/>
    <property type="match status" value="1"/>
</dbReference>
<proteinExistence type="predicted"/>
<feature type="transmembrane region" description="Helical" evidence="6">
    <location>
        <begin position="63"/>
        <end position="90"/>
    </location>
</feature>
<gene>
    <name evidence="8" type="ORF">S12H4_13269</name>
</gene>
<dbReference type="PANTHER" id="PTHR30177">
    <property type="entry name" value="GLYCINE BETAINE/L-PROLINE TRANSPORT SYSTEM PERMEASE PROTEIN PROW"/>
    <property type="match status" value="1"/>
</dbReference>
<evidence type="ECO:0000259" key="7">
    <source>
        <dbReference type="PROSITE" id="PS50928"/>
    </source>
</evidence>
<dbReference type="GO" id="GO:0016020">
    <property type="term" value="C:membrane"/>
    <property type="evidence" value="ECO:0007669"/>
    <property type="project" value="UniProtKB-SubCell"/>
</dbReference>
<dbReference type="FunFam" id="1.10.3720.10:FF:000001">
    <property type="entry name" value="Glycine betaine ABC transporter, permease"/>
    <property type="match status" value="1"/>
</dbReference>
<dbReference type="InterPro" id="IPR000515">
    <property type="entry name" value="MetI-like"/>
</dbReference>
<feature type="transmembrane region" description="Helical" evidence="6">
    <location>
        <begin position="175"/>
        <end position="197"/>
    </location>
</feature>
<feature type="transmembrane region" description="Helical" evidence="6">
    <location>
        <begin position="20"/>
        <end position="41"/>
    </location>
</feature>
<organism evidence="8">
    <name type="scientific">marine sediment metagenome</name>
    <dbReference type="NCBI Taxonomy" id="412755"/>
    <lineage>
        <taxon>unclassified sequences</taxon>
        <taxon>metagenomes</taxon>
        <taxon>ecological metagenomes</taxon>
    </lineage>
</organism>
<feature type="transmembrane region" description="Helical" evidence="6">
    <location>
        <begin position="129"/>
        <end position="155"/>
    </location>
</feature>
<dbReference type="PROSITE" id="PS50928">
    <property type="entry name" value="ABC_TM1"/>
    <property type="match status" value="1"/>
</dbReference>
<comment type="caution">
    <text evidence="8">The sequence shown here is derived from an EMBL/GenBank/DDBJ whole genome shotgun (WGS) entry which is preliminary data.</text>
</comment>
<dbReference type="GO" id="GO:0031460">
    <property type="term" value="P:glycine betaine transport"/>
    <property type="evidence" value="ECO:0007669"/>
    <property type="project" value="TreeGrafter"/>
</dbReference>
<keyword evidence="5 6" id="KW-0472">Membrane</keyword>
<comment type="subcellular location">
    <subcellularLocation>
        <location evidence="1">Membrane</location>
        <topology evidence="1">Multi-pass membrane protein</topology>
    </subcellularLocation>
</comment>
<dbReference type="EMBL" id="BARW01006318">
    <property type="protein sequence ID" value="GAI87763.1"/>
    <property type="molecule type" value="Genomic_DNA"/>
</dbReference>
<evidence type="ECO:0000256" key="3">
    <source>
        <dbReference type="ARBA" id="ARBA00022692"/>
    </source>
</evidence>
<keyword evidence="2" id="KW-0813">Transport</keyword>
<evidence type="ECO:0000256" key="5">
    <source>
        <dbReference type="ARBA" id="ARBA00023136"/>
    </source>
</evidence>
<evidence type="ECO:0000256" key="1">
    <source>
        <dbReference type="ARBA" id="ARBA00004141"/>
    </source>
</evidence>
<dbReference type="GO" id="GO:0055085">
    <property type="term" value="P:transmembrane transport"/>
    <property type="evidence" value="ECO:0007669"/>
    <property type="project" value="InterPro"/>
</dbReference>
<dbReference type="Pfam" id="PF00528">
    <property type="entry name" value="BPD_transp_1"/>
    <property type="match status" value="1"/>
</dbReference>
<sequence length="207" mass="22719">MILHVWKTQQLGIKTLEHLYMVFITLVIVIIIGISIGIFLYKRQNLSNIILNFLNAIESVPELALLVILIPLFGIGVKPTLVASVLYSILPIARNTYVGLTNVDFQYIEIGRAIGLSDKEILWKVRIPLALPLLAAGIRIAIVFTMGVVTLGGLIAAGGLGGPIQTGIHLYDKNIIMVTGLWIGILAVLLDSMGNFFETLLRKRYGQ</sequence>
<protein>
    <recommendedName>
        <fullName evidence="7">ABC transmembrane type-1 domain-containing protein</fullName>
    </recommendedName>
</protein>
<dbReference type="InterPro" id="IPR051204">
    <property type="entry name" value="ABC_transp_perm/SBD"/>
</dbReference>
<evidence type="ECO:0000313" key="8">
    <source>
        <dbReference type="EMBL" id="GAI87763.1"/>
    </source>
</evidence>
<accession>X1S4C8</accession>
<keyword evidence="3 6" id="KW-0812">Transmembrane</keyword>
<dbReference type="Gene3D" id="1.10.3720.10">
    <property type="entry name" value="MetI-like"/>
    <property type="match status" value="1"/>
</dbReference>
<evidence type="ECO:0000256" key="4">
    <source>
        <dbReference type="ARBA" id="ARBA00022989"/>
    </source>
</evidence>